<sequence>MAVFLFWYQLYVLRKDRLYKKLAELAAAAGRKGDGRSAYKVHTEEAENLVMEEKSQHHRMTPMKVEAIIDRRDSKLLRGRFALAMIGSAGLGDWCL</sequence>
<accession>A0A7J8MKA2</accession>
<dbReference type="AlphaFoldDB" id="A0A7J8MKA2"/>
<name>A0A7J8MKA2_9ROSI</name>
<reference evidence="1 2" key="1">
    <citation type="journal article" date="2019" name="Genome Biol. Evol.">
        <title>Insights into the evolution of the New World diploid cottons (Gossypium, subgenus Houzingenia) based on genome sequencing.</title>
        <authorList>
            <person name="Grover C.E."/>
            <person name="Arick M.A. 2nd"/>
            <person name="Thrash A."/>
            <person name="Conover J.L."/>
            <person name="Sanders W.S."/>
            <person name="Peterson D.G."/>
            <person name="Frelichowski J.E."/>
            <person name="Scheffler J.A."/>
            <person name="Scheffler B.E."/>
            <person name="Wendel J.F."/>
        </authorList>
    </citation>
    <scope>NUCLEOTIDE SEQUENCE [LARGE SCALE GENOMIC DNA]</scope>
    <source>
        <strain evidence="1">157</strain>
        <tissue evidence="1">Leaf</tissue>
    </source>
</reference>
<protein>
    <submittedName>
        <fullName evidence="1">Uncharacterized protein</fullName>
    </submittedName>
</protein>
<organism evidence="1 2">
    <name type="scientific">Gossypium lobatum</name>
    <dbReference type="NCBI Taxonomy" id="34289"/>
    <lineage>
        <taxon>Eukaryota</taxon>
        <taxon>Viridiplantae</taxon>
        <taxon>Streptophyta</taxon>
        <taxon>Embryophyta</taxon>
        <taxon>Tracheophyta</taxon>
        <taxon>Spermatophyta</taxon>
        <taxon>Magnoliopsida</taxon>
        <taxon>eudicotyledons</taxon>
        <taxon>Gunneridae</taxon>
        <taxon>Pentapetalae</taxon>
        <taxon>rosids</taxon>
        <taxon>malvids</taxon>
        <taxon>Malvales</taxon>
        <taxon>Malvaceae</taxon>
        <taxon>Malvoideae</taxon>
        <taxon>Gossypium</taxon>
    </lineage>
</organism>
<dbReference type="Proteomes" id="UP000593572">
    <property type="component" value="Unassembled WGS sequence"/>
</dbReference>
<comment type="caution">
    <text evidence="1">The sequence shown here is derived from an EMBL/GenBank/DDBJ whole genome shotgun (WGS) entry which is preliminary data.</text>
</comment>
<keyword evidence="2" id="KW-1185">Reference proteome</keyword>
<evidence type="ECO:0000313" key="2">
    <source>
        <dbReference type="Proteomes" id="UP000593572"/>
    </source>
</evidence>
<proteinExistence type="predicted"/>
<evidence type="ECO:0000313" key="1">
    <source>
        <dbReference type="EMBL" id="MBA0565076.1"/>
    </source>
</evidence>
<feature type="non-terminal residue" evidence="1">
    <location>
        <position position="1"/>
    </location>
</feature>
<gene>
    <name evidence="1" type="ORF">Golob_009968</name>
</gene>
<dbReference type="EMBL" id="JABEZX010000009">
    <property type="protein sequence ID" value="MBA0565076.1"/>
    <property type="molecule type" value="Genomic_DNA"/>
</dbReference>